<feature type="domain" description="Ice-binding protein C-terminal" evidence="2">
    <location>
        <begin position="179"/>
        <end position="201"/>
    </location>
</feature>
<evidence type="ECO:0000256" key="1">
    <source>
        <dbReference type="SAM" id="SignalP"/>
    </source>
</evidence>
<feature type="chain" id="PRO_5013314174" evidence="1">
    <location>
        <begin position="29"/>
        <end position="202"/>
    </location>
</feature>
<dbReference type="InParanoid" id="A0A1M6JAH6"/>
<keyword evidence="4" id="KW-1185">Reference proteome</keyword>
<evidence type="ECO:0000259" key="2">
    <source>
        <dbReference type="Pfam" id="PF07589"/>
    </source>
</evidence>
<name>A0A1M6JAH6_9BACT</name>
<evidence type="ECO:0000313" key="4">
    <source>
        <dbReference type="Proteomes" id="UP000184510"/>
    </source>
</evidence>
<organism evidence="3 4">
    <name type="scientific">Rubritalea squalenifaciens DSM 18772</name>
    <dbReference type="NCBI Taxonomy" id="1123071"/>
    <lineage>
        <taxon>Bacteria</taxon>
        <taxon>Pseudomonadati</taxon>
        <taxon>Verrucomicrobiota</taxon>
        <taxon>Verrucomicrobiia</taxon>
        <taxon>Verrucomicrobiales</taxon>
        <taxon>Rubritaleaceae</taxon>
        <taxon>Rubritalea</taxon>
    </lineage>
</organism>
<protein>
    <submittedName>
        <fullName evidence="3">PEP-CTERM protein-sorting domain-containing protein/MYXO-CTERM domain-containing protein</fullName>
    </submittedName>
</protein>
<feature type="signal peptide" evidence="1">
    <location>
        <begin position="1"/>
        <end position="28"/>
    </location>
</feature>
<gene>
    <name evidence="3" type="ORF">SAMN02745181_2060</name>
</gene>
<dbReference type="InterPro" id="IPR013424">
    <property type="entry name" value="Ice-binding_C"/>
</dbReference>
<dbReference type="Pfam" id="PF07589">
    <property type="entry name" value="PEP-CTERM"/>
    <property type="match status" value="1"/>
</dbReference>
<reference evidence="3 4" key="1">
    <citation type="submission" date="2016-11" db="EMBL/GenBank/DDBJ databases">
        <authorList>
            <person name="Jaros S."/>
            <person name="Januszkiewicz K."/>
            <person name="Wedrychowicz H."/>
        </authorList>
    </citation>
    <scope>NUCLEOTIDE SEQUENCE [LARGE SCALE GENOMIC DNA]</scope>
    <source>
        <strain evidence="3 4">DSM 18772</strain>
    </source>
</reference>
<dbReference type="EMBL" id="FQYR01000003">
    <property type="protein sequence ID" value="SHJ43706.1"/>
    <property type="molecule type" value="Genomic_DNA"/>
</dbReference>
<dbReference type="AlphaFoldDB" id="A0A1M6JAH6"/>
<dbReference type="STRING" id="1123071.SAMN02745181_2060"/>
<evidence type="ECO:0000313" key="3">
    <source>
        <dbReference type="EMBL" id="SHJ43706.1"/>
    </source>
</evidence>
<keyword evidence="1" id="KW-0732">Signal</keyword>
<proteinExistence type="predicted"/>
<dbReference type="NCBIfam" id="TIGR02595">
    <property type="entry name" value="PEP_CTERM"/>
    <property type="match status" value="1"/>
</dbReference>
<dbReference type="Proteomes" id="UP000184510">
    <property type="component" value="Unassembled WGS sequence"/>
</dbReference>
<accession>A0A1M6JAH6</accession>
<sequence>MKNTKNAYTMKLTQTLLALTATLSAANAAIVFTDSFDYTVDNAFLAEGGWTTVIDTGSGLGANSSTGVMWGNPGATGESALEYNYTTTLAAGDVISMDATIVRNTSGYIYGKEIILWDGADSGTRVSKVDDSQAGNIVTTTSYTVTQDDINAGLTQVIFKYSHDGNWGETADVTFDIVSVPEPTSTALLGLGGLALILRRRR</sequence>